<evidence type="ECO:0000313" key="2">
    <source>
        <dbReference type="EMBL" id="KAE8261593.1"/>
    </source>
</evidence>
<protein>
    <submittedName>
        <fullName evidence="2">Uncharacterized protein</fullName>
    </submittedName>
</protein>
<dbReference type="EMBL" id="LWDD02000344">
    <property type="protein sequence ID" value="KAE8261593.1"/>
    <property type="molecule type" value="Genomic_DNA"/>
</dbReference>
<dbReference type="EMBL" id="CAJHJG010000311">
    <property type="protein sequence ID" value="CAD6901037.1"/>
    <property type="molecule type" value="Genomic_DNA"/>
</dbReference>
<dbReference type="AlphaFoldDB" id="A0A177UPU3"/>
<dbReference type="Proteomes" id="UP000077671">
    <property type="component" value="Unassembled WGS sequence"/>
</dbReference>
<evidence type="ECO:0000313" key="1">
    <source>
        <dbReference type="EMBL" id="CAD6901037.1"/>
    </source>
</evidence>
<proteinExistence type="predicted"/>
<evidence type="ECO:0000313" key="4">
    <source>
        <dbReference type="Proteomes" id="UP000836402"/>
    </source>
</evidence>
<name>A0A177UPU3_9BASI</name>
<keyword evidence="4" id="KW-1185">Reference proteome</keyword>
<evidence type="ECO:0000313" key="3">
    <source>
        <dbReference type="Proteomes" id="UP000077671"/>
    </source>
</evidence>
<reference evidence="2" key="1">
    <citation type="submission" date="2016-04" db="EMBL/GenBank/DDBJ databases">
        <authorList>
            <person name="Nguyen H.D."/>
            <person name="Kesanakurti P."/>
            <person name="Cullis J."/>
            <person name="Levesque C.A."/>
            <person name="Hambleton S."/>
        </authorList>
    </citation>
    <scope>NUCLEOTIDE SEQUENCE</scope>
    <source>
        <strain evidence="2">DAOMC 238032</strain>
    </source>
</reference>
<organism evidence="2 3">
    <name type="scientific">Tilletia caries</name>
    <name type="common">wheat bunt fungus</name>
    <dbReference type="NCBI Taxonomy" id="13290"/>
    <lineage>
        <taxon>Eukaryota</taxon>
        <taxon>Fungi</taxon>
        <taxon>Dikarya</taxon>
        <taxon>Basidiomycota</taxon>
        <taxon>Ustilaginomycotina</taxon>
        <taxon>Exobasidiomycetes</taxon>
        <taxon>Tilletiales</taxon>
        <taxon>Tilletiaceae</taxon>
        <taxon>Tilletia</taxon>
    </lineage>
</organism>
<reference evidence="1" key="3">
    <citation type="submission" date="2020-10" db="EMBL/GenBank/DDBJ databases">
        <authorList>
            <person name="Sedaghatjoo S."/>
        </authorList>
    </citation>
    <scope>NUCLEOTIDE SEQUENCE</scope>
    <source>
        <strain evidence="1">AZH3</strain>
    </source>
</reference>
<gene>
    <name evidence="2" type="ORF">A4X03_0g3123</name>
    <name evidence="1" type="ORF">JKIAZH3_G2984</name>
</gene>
<sequence length="405" mass="44187">MSTSPSTVLLKSLAPALGASAVVLRKSGRASSGAIAAKEADQTFEQVYSNKKFGRDLLVLALLKVEHGCCLNSSSDASAIVEAIAVADDAVKESRQAVSNGNLAPQGRPILARALVMQGRALVKDNRVADAQVSFEEGIALYRGLLVKCSGLYEVQLAEALCRAADTFQRQDPAKHYQCLRQARELYEGQRLRWASFRLQAYHRAVGTFKNEIASLTLALQNSQKVAIEYLRKACRLAFIDFEGASKFAKVSEILNLVDVTSAKDVRPTQVHYLAAALYISGYSNLICSSAPKPLRTTYIPPSKSSDAHYPWSTATAGMRAWIYGHAPGRVWHTAPWANSTGAISLFLMRFVTSETDRPTTFAVRNTRPSIKWSGTLDHPTFLSFSSSSLASKFGAESFERPKKA</sequence>
<dbReference type="Proteomes" id="UP000836402">
    <property type="component" value="Unassembled WGS sequence"/>
</dbReference>
<comment type="caution">
    <text evidence="2">The sequence shown here is derived from an EMBL/GenBank/DDBJ whole genome shotgun (WGS) entry which is preliminary data.</text>
</comment>
<accession>A0A177UPU3</accession>
<reference evidence="2" key="2">
    <citation type="journal article" date="2019" name="IMA Fungus">
        <title>Genome sequencing and comparison of five Tilletia species to identify candidate genes for the detection of regulated species infecting wheat.</title>
        <authorList>
            <person name="Nguyen H.D.T."/>
            <person name="Sultana T."/>
            <person name="Kesanakurti P."/>
            <person name="Hambleton S."/>
        </authorList>
    </citation>
    <scope>NUCLEOTIDE SEQUENCE</scope>
    <source>
        <strain evidence="2">DAOMC 238032</strain>
    </source>
</reference>